<dbReference type="Proteomes" id="UP000254978">
    <property type="component" value="Unassembled WGS sequence"/>
</dbReference>
<dbReference type="Gene3D" id="1.10.357.10">
    <property type="entry name" value="Tetracycline Repressor, domain 2"/>
    <property type="match status" value="1"/>
</dbReference>
<dbReference type="SUPFAM" id="SSF48498">
    <property type="entry name" value="Tetracyclin repressor-like, C-terminal domain"/>
    <property type="match status" value="1"/>
</dbReference>
<dbReference type="InterPro" id="IPR023772">
    <property type="entry name" value="DNA-bd_HTH_TetR-type_CS"/>
</dbReference>
<dbReference type="InterPro" id="IPR041669">
    <property type="entry name" value="TetR_C_15"/>
</dbReference>
<feature type="DNA-binding region" description="H-T-H motif" evidence="4">
    <location>
        <begin position="37"/>
        <end position="56"/>
    </location>
</feature>
<dbReference type="PROSITE" id="PS01081">
    <property type="entry name" value="HTH_TETR_1"/>
    <property type="match status" value="1"/>
</dbReference>
<keyword evidence="7" id="KW-1185">Reference proteome</keyword>
<dbReference type="PANTHER" id="PTHR30055:SF234">
    <property type="entry name" value="HTH-TYPE TRANSCRIPTIONAL REGULATOR BETI"/>
    <property type="match status" value="1"/>
</dbReference>
<accession>A0A378TM12</accession>
<evidence type="ECO:0000313" key="7">
    <source>
        <dbReference type="Proteomes" id="UP000254978"/>
    </source>
</evidence>
<evidence type="ECO:0000256" key="1">
    <source>
        <dbReference type="ARBA" id="ARBA00023015"/>
    </source>
</evidence>
<dbReference type="Pfam" id="PF00440">
    <property type="entry name" value="TetR_N"/>
    <property type="match status" value="1"/>
</dbReference>
<dbReference type="InterPro" id="IPR036271">
    <property type="entry name" value="Tet_transcr_reg_TetR-rel_C_sf"/>
</dbReference>
<dbReference type="InterPro" id="IPR009057">
    <property type="entry name" value="Homeodomain-like_sf"/>
</dbReference>
<dbReference type="RefSeq" id="WP_163907844.1">
    <property type="nucleotide sequence ID" value="NZ_AP022600.1"/>
</dbReference>
<organism evidence="6 7">
    <name type="scientific">Mycolicibacterium tokaiense</name>
    <dbReference type="NCBI Taxonomy" id="39695"/>
    <lineage>
        <taxon>Bacteria</taxon>
        <taxon>Bacillati</taxon>
        <taxon>Actinomycetota</taxon>
        <taxon>Actinomycetes</taxon>
        <taxon>Mycobacteriales</taxon>
        <taxon>Mycobacteriaceae</taxon>
        <taxon>Mycolicibacterium</taxon>
    </lineage>
</organism>
<dbReference type="InterPro" id="IPR001647">
    <property type="entry name" value="HTH_TetR"/>
</dbReference>
<name>A0A378TM12_9MYCO</name>
<gene>
    <name evidence="6" type="primary">rutR</name>
    <name evidence="6" type="ORF">NCTC10821_04359</name>
</gene>
<dbReference type="Pfam" id="PF17918">
    <property type="entry name" value="TetR_C_15"/>
    <property type="match status" value="1"/>
</dbReference>
<dbReference type="InterPro" id="IPR050109">
    <property type="entry name" value="HTH-type_TetR-like_transc_reg"/>
</dbReference>
<reference evidence="6 7" key="1">
    <citation type="submission" date="2018-06" db="EMBL/GenBank/DDBJ databases">
        <authorList>
            <consortium name="Pathogen Informatics"/>
            <person name="Doyle S."/>
        </authorList>
    </citation>
    <scope>NUCLEOTIDE SEQUENCE [LARGE SCALE GENOMIC DNA]</scope>
    <source>
        <strain evidence="6 7">NCTC10821</strain>
    </source>
</reference>
<keyword evidence="1" id="KW-0805">Transcription regulation</keyword>
<evidence type="ECO:0000256" key="2">
    <source>
        <dbReference type="ARBA" id="ARBA00023125"/>
    </source>
</evidence>
<keyword evidence="3" id="KW-0804">Transcription</keyword>
<feature type="domain" description="HTH tetR-type" evidence="5">
    <location>
        <begin position="14"/>
        <end position="74"/>
    </location>
</feature>
<evidence type="ECO:0000256" key="3">
    <source>
        <dbReference type="ARBA" id="ARBA00023163"/>
    </source>
</evidence>
<dbReference type="AlphaFoldDB" id="A0A378TM12"/>
<dbReference type="PANTHER" id="PTHR30055">
    <property type="entry name" value="HTH-TYPE TRANSCRIPTIONAL REGULATOR RUTR"/>
    <property type="match status" value="1"/>
</dbReference>
<evidence type="ECO:0000256" key="4">
    <source>
        <dbReference type="PROSITE-ProRule" id="PRU00335"/>
    </source>
</evidence>
<evidence type="ECO:0000259" key="5">
    <source>
        <dbReference type="PROSITE" id="PS50977"/>
    </source>
</evidence>
<dbReference type="EMBL" id="UGQT01000001">
    <property type="protein sequence ID" value="STZ60815.1"/>
    <property type="molecule type" value="Genomic_DNA"/>
</dbReference>
<dbReference type="GO" id="GO:0003700">
    <property type="term" value="F:DNA-binding transcription factor activity"/>
    <property type="evidence" value="ECO:0007669"/>
    <property type="project" value="TreeGrafter"/>
</dbReference>
<evidence type="ECO:0000313" key="6">
    <source>
        <dbReference type="EMBL" id="STZ60815.1"/>
    </source>
</evidence>
<dbReference type="SUPFAM" id="SSF46689">
    <property type="entry name" value="Homeodomain-like"/>
    <property type="match status" value="1"/>
</dbReference>
<proteinExistence type="predicted"/>
<dbReference type="PRINTS" id="PR00455">
    <property type="entry name" value="HTHTETR"/>
</dbReference>
<dbReference type="GO" id="GO:0000976">
    <property type="term" value="F:transcription cis-regulatory region binding"/>
    <property type="evidence" value="ECO:0007669"/>
    <property type="project" value="TreeGrafter"/>
</dbReference>
<dbReference type="PROSITE" id="PS50977">
    <property type="entry name" value="HTH_TETR_2"/>
    <property type="match status" value="1"/>
</dbReference>
<protein>
    <submittedName>
        <fullName evidence="6">TetR family transcriptional regulator</fullName>
    </submittedName>
</protein>
<sequence length="212" mass="23536">MPKPRNAPRQQRSRATYERVLDVAAKTFEELGYSGTTTNKVAEAAGISIGTLYHYFPDKDALLYSLAERHLAGARTSMMEAFERLRDERPSLEDSLRAGIEANVRLHIEHPQLHRLLYDSAPRAEALLQRLRAANATIAEEVARHFERLDVARGNRQLVAAMLVAGIEAQVHAATLDSGAPVDPERLVDLLTNLWTKALATDQEPDSDSASR</sequence>
<keyword evidence="2 4" id="KW-0238">DNA-binding</keyword>